<dbReference type="RefSeq" id="WP_311881974.1">
    <property type="nucleotide sequence ID" value="NZ_CP119391.1"/>
</dbReference>
<keyword evidence="1" id="KW-0812">Transmembrane</keyword>
<feature type="transmembrane region" description="Helical" evidence="1">
    <location>
        <begin position="49"/>
        <end position="66"/>
    </location>
</feature>
<reference evidence="2 3" key="1">
    <citation type="submission" date="2023-03" db="EMBL/GenBank/DDBJ databases">
        <title>Halomonas sp. nov., isolated from Korean tranditional fermented seafood 'Jeotgal'.</title>
        <authorList>
            <person name="Kim B."/>
            <person name="Shin N.-R."/>
        </authorList>
    </citation>
    <scope>NUCLEOTIDE SEQUENCE [LARGE SCALE GENOMIC DNA]</scope>
    <source>
        <strain evidence="2 3">SG2L-4</strain>
    </source>
</reference>
<evidence type="ECO:0000313" key="3">
    <source>
        <dbReference type="Proteomes" id="UP001301869"/>
    </source>
</evidence>
<name>A0ABY9YVV4_9GAMM</name>
<protein>
    <recommendedName>
        <fullName evidence="4">DUF2975 domain-containing protein</fullName>
    </recommendedName>
</protein>
<evidence type="ECO:0008006" key="4">
    <source>
        <dbReference type="Google" id="ProtNLM"/>
    </source>
</evidence>
<keyword evidence="1" id="KW-1133">Transmembrane helix</keyword>
<dbReference type="Proteomes" id="UP001301869">
    <property type="component" value="Chromosome"/>
</dbReference>
<evidence type="ECO:0000313" key="2">
    <source>
        <dbReference type="EMBL" id="WNK18947.1"/>
    </source>
</evidence>
<keyword evidence="3" id="KW-1185">Reference proteome</keyword>
<organism evidence="2 3">
    <name type="scientific">Halomonas piscis</name>
    <dbReference type="NCBI Taxonomy" id="3031727"/>
    <lineage>
        <taxon>Bacteria</taxon>
        <taxon>Pseudomonadati</taxon>
        <taxon>Pseudomonadota</taxon>
        <taxon>Gammaproteobacteria</taxon>
        <taxon>Oceanospirillales</taxon>
        <taxon>Halomonadaceae</taxon>
        <taxon>Halomonas</taxon>
    </lineage>
</organism>
<keyword evidence="1" id="KW-0472">Membrane</keyword>
<accession>A0ABY9YVV4</accession>
<feature type="transmembrane region" description="Helical" evidence="1">
    <location>
        <begin position="137"/>
        <end position="157"/>
    </location>
</feature>
<dbReference type="EMBL" id="CP119391">
    <property type="protein sequence ID" value="WNK18947.1"/>
    <property type="molecule type" value="Genomic_DNA"/>
</dbReference>
<sequence length="163" mass="17644">MLSKQITAVALRLLALWLLVKLILSLPTLSLLLQSTETLPGGDTPALFLLYHGGFLLVGLLAVWAISRAARSALARVGEAAPDETTALGRRDQALLIQLLGLYFVVSALAALPNALAFVPYVETFAWHQLLRPAGQALQLGMGLWLVAGTAFWRGLFSRLRSR</sequence>
<proteinExistence type="predicted"/>
<gene>
    <name evidence="2" type="ORF">P1P91_08585</name>
</gene>
<feature type="transmembrane region" description="Helical" evidence="1">
    <location>
        <begin position="95"/>
        <end position="117"/>
    </location>
</feature>
<evidence type="ECO:0000256" key="1">
    <source>
        <dbReference type="SAM" id="Phobius"/>
    </source>
</evidence>